<dbReference type="EMBL" id="CP130318">
    <property type="protein sequence ID" value="WNQ09006.1"/>
    <property type="molecule type" value="Genomic_DNA"/>
</dbReference>
<dbReference type="Proteomes" id="UP001305702">
    <property type="component" value="Chromosome"/>
</dbReference>
<accession>A0AA96L8J1</accession>
<reference evidence="1 2" key="1">
    <citation type="submission" date="2022-02" db="EMBL/GenBank/DDBJ databases">
        <title>Paenibacillus sp. MBLB1776 Whole Genome Shotgun Sequencing.</title>
        <authorList>
            <person name="Hwang C.Y."/>
            <person name="Cho E.-S."/>
            <person name="Seo M.-J."/>
        </authorList>
    </citation>
    <scope>NUCLEOTIDE SEQUENCE [LARGE SCALE GENOMIC DNA]</scope>
    <source>
        <strain evidence="1 2">MBLB1776</strain>
    </source>
</reference>
<name>A0AA96L8J1_9BACL</name>
<evidence type="ECO:0000313" key="1">
    <source>
        <dbReference type="EMBL" id="WNQ09006.1"/>
    </source>
</evidence>
<gene>
    <name evidence="1" type="ORF">MJA45_15260</name>
</gene>
<dbReference type="KEGG" id="paun:MJA45_15260"/>
<dbReference type="Gene3D" id="3.40.1440.10">
    <property type="entry name" value="GIY-YIG endonuclease"/>
    <property type="match status" value="1"/>
</dbReference>
<organism evidence="1 2">
    <name type="scientific">Paenibacillus aurantius</name>
    <dbReference type="NCBI Taxonomy" id="2918900"/>
    <lineage>
        <taxon>Bacteria</taxon>
        <taxon>Bacillati</taxon>
        <taxon>Bacillota</taxon>
        <taxon>Bacilli</taxon>
        <taxon>Bacillales</taxon>
        <taxon>Paenibacillaceae</taxon>
        <taxon>Paenibacillus</taxon>
    </lineage>
</organism>
<dbReference type="SUPFAM" id="SSF82771">
    <property type="entry name" value="GIY-YIG endonuclease"/>
    <property type="match status" value="1"/>
</dbReference>
<dbReference type="InterPro" id="IPR035901">
    <property type="entry name" value="GIY-YIG_endonuc_sf"/>
</dbReference>
<proteinExistence type="predicted"/>
<dbReference type="AlphaFoldDB" id="A0AA96L8J1"/>
<keyword evidence="2" id="KW-1185">Reference proteome</keyword>
<protein>
    <submittedName>
        <fullName evidence="1">GIY-YIG nuclease family protein</fullName>
    </submittedName>
</protein>
<dbReference type="RefSeq" id="WP_315602773.1">
    <property type="nucleotide sequence ID" value="NZ_CP130318.1"/>
</dbReference>
<evidence type="ECO:0000313" key="2">
    <source>
        <dbReference type="Proteomes" id="UP001305702"/>
    </source>
</evidence>
<dbReference type="CDD" id="cd10451">
    <property type="entry name" value="GIY-YIG_LuxR_like"/>
    <property type="match status" value="1"/>
</dbReference>
<sequence>MDKAKRKELIEEFKQIKTYMGVIQITNRTNGKRYLAAFPNLKNKWETIRAQLDMGRHMNSGLQRDWKEFGPEAFHYEILERKEAEEITDIKWEMKQILKPWMAKLQPYGERGYHKEPEDEAK</sequence>